<keyword evidence="3" id="KW-1185">Reference proteome</keyword>
<reference evidence="2 3" key="1">
    <citation type="journal article" date="2014" name="PLoS Genet.">
        <title>Analysis of the Phlebiopsis gigantea genome, transcriptome and secretome provides insight into its pioneer colonization strategies of wood.</title>
        <authorList>
            <person name="Hori C."/>
            <person name="Ishida T."/>
            <person name="Igarashi K."/>
            <person name="Samejima M."/>
            <person name="Suzuki H."/>
            <person name="Master E."/>
            <person name="Ferreira P."/>
            <person name="Ruiz-Duenas F.J."/>
            <person name="Held B."/>
            <person name="Canessa P."/>
            <person name="Larrondo L.F."/>
            <person name="Schmoll M."/>
            <person name="Druzhinina I.S."/>
            <person name="Kubicek C.P."/>
            <person name="Gaskell J.A."/>
            <person name="Kersten P."/>
            <person name="St John F."/>
            <person name="Glasner J."/>
            <person name="Sabat G."/>
            <person name="Splinter BonDurant S."/>
            <person name="Syed K."/>
            <person name="Yadav J."/>
            <person name="Mgbeahuruike A.C."/>
            <person name="Kovalchuk A."/>
            <person name="Asiegbu F.O."/>
            <person name="Lackner G."/>
            <person name="Hoffmeister D."/>
            <person name="Rencoret J."/>
            <person name="Gutierrez A."/>
            <person name="Sun H."/>
            <person name="Lindquist E."/>
            <person name="Barry K."/>
            <person name="Riley R."/>
            <person name="Grigoriev I.V."/>
            <person name="Henrissat B."/>
            <person name="Kues U."/>
            <person name="Berka R.M."/>
            <person name="Martinez A.T."/>
            <person name="Covert S.F."/>
            <person name="Blanchette R.A."/>
            <person name="Cullen D."/>
        </authorList>
    </citation>
    <scope>NUCLEOTIDE SEQUENCE [LARGE SCALE GENOMIC DNA]</scope>
    <source>
        <strain evidence="2 3">11061_1 CR5-6</strain>
    </source>
</reference>
<evidence type="ECO:0000313" key="3">
    <source>
        <dbReference type="Proteomes" id="UP000053257"/>
    </source>
</evidence>
<feature type="compositionally biased region" description="Basic and acidic residues" evidence="1">
    <location>
        <begin position="16"/>
        <end position="30"/>
    </location>
</feature>
<gene>
    <name evidence="2" type="ORF">PHLGIDRAFT_327497</name>
</gene>
<name>A0A0C3SFK3_PHLG1</name>
<organism evidence="2 3">
    <name type="scientific">Phlebiopsis gigantea (strain 11061_1 CR5-6)</name>
    <name type="common">White-rot fungus</name>
    <name type="synonym">Peniophora gigantea</name>
    <dbReference type="NCBI Taxonomy" id="745531"/>
    <lineage>
        <taxon>Eukaryota</taxon>
        <taxon>Fungi</taxon>
        <taxon>Dikarya</taxon>
        <taxon>Basidiomycota</taxon>
        <taxon>Agaricomycotina</taxon>
        <taxon>Agaricomycetes</taxon>
        <taxon>Polyporales</taxon>
        <taxon>Phanerochaetaceae</taxon>
        <taxon>Phlebiopsis</taxon>
    </lineage>
</organism>
<evidence type="ECO:0000313" key="2">
    <source>
        <dbReference type="EMBL" id="KIP12235.1"/>
    </source>
</evidence>
<proteinExistence type="predicted"/>
<dbReference type="EMBL" id="KN840440">
    <property type="protein sequence ID" value="KIP12235.1"/>
    <property type="molecule type" value="Genomic_DNA"/>
</dbReference>
<protein>
    <submittedName>
        <fullName evidence="2">Uncharacterized protein</fullName>
    </submittedName>
</protein>
<sequence length="171" mass="19240">MPHTPHAASCKLGQESTHDRETYNERKRGDGLSAAAAHVIDLRDSTKMVRPTRAHMREDLCPGVRTAYEQERRPGSWESAQDKRLYYAGLWIALRHDGGTRPLADLRNENILKNKSIKCGRNAYCLNEKVFAEGGGRGRLGVVVNGDIGPADEIYVQFKPEIDLNPWATRR</sequence>
<evidence type="ECO:0000256" key="1">
    <source>
        <dbReference type="SAM" id="MobiDB-lite"/>
    </source>
</evidence>
<dbReference type="AlphaFoldDB" id="A0A0C3SFK3"/>
<accession>A0A0C3SFK3</accession>
<dbReference type="Proteomes" id="UP000053257">
    <property type="component" value="Unassembled WGS sequence"/>
</dbReference>
<dbReference type="HOGENOM" id="CLU_1563426_0_0_1"/>
<feature type="region of interest" description="Disordered" evidence="1">
    <location>
        <begin position="1"/>
        <end position="30"/>
    </location>
</feature>